<keyword evidence="2" id="KW-1185">Reference proteome</keyword>
<gene>
    <name evidence="1" type="ORF">ACFOGJ_29495</name>
</gene>
<name>A0ABV7L9U3_9PROT</name>
<organism evidence="1 2">
    <name type="scientific">Marinibaculum pumilum</name>
    <dbReference type="NCBI Taxonomy" id="1766165"/>
    <lineage>
        <taxon>Bacteria</taxon>
        <taxon>Pseudomonadati</taxon>
        <taxon>Pseudomonadota</taxon>
        <taxon>Alphaproteobacteria</taxon>
        <taxon>Rhodospirillales</taxon>
        <taxon>Rhodospirillaceae</taxon>
        <taxon>Marinibaculum</taxon>
    </lineage>
</organism>
<accession>A0ABV7L9U3</accession>
<dbReference type="RefSeq" id="WP_379906896.1">
    <property type="nucleotide sequence ID" value="NZ_JBHRTR010000054.1"/>
</dbReference>
<evidence type="ECO:0000313" key="1">
    <source>
        <dbReference type="EMBL" id="MFC3231419.1"/>
    </source>
</evidence>
<reference evidence="2" key="1">
    <citation type="journal article" date="2019" name="Int. J. Syst. Evol. Microbiol.">
        <title>The Global Catalogue of Microorganisms (GCM) 10K type strain sequencing project: providing services to taxonomists for standard genome sequencing and annotation.</title>
        <authorList>
            <consortium name="The Broad Institute Genomics Platform"/>
            <consortium name="The Broad Institute Genome Sequencing Center for Infectious Disease"/>
            <person name="Wu L."/>
            <person name="Ma J."/>
        </authorList>
    </citation>
    <scope>NUCLEOTIDE SEQUENCE [LARGE SCALE GENOMIC DNA]</scope>
    <source>
        <strain evidence="2">KCTC 42964</strain>
    </source>
</reference>
<dbReference type="EMBL" id="JBHRTR010000054">
    <property type="protein sequence ID" value="MFC3231419.1"/>
    <property type="molecule type" value="Genomic_DNA"/>
</dbReference>
<sequence>MAEWRDAAHMPVARLEGCSFAADPDLTASPKLGWLAGLVVRARAQGRLPRVEEVSPRLIGPAALPTVMILDVEGPPRRFRIRLVGTDLSRMAGRDSTGRLFDELSDRQGAANAFYLRQMDHIADSGDCVVVTADLYYRRNDWQHFRSIWAPLAGPQGDIERIACAVEAPKQLRARRSLI</sequence>
<proteinExistence type="predicted"/>
<dbReference type="InterPro" id="IPR009922">
    <property type="entry name" value="DUF1457"/>
</dbReference>
<evidence type="ECO:0000313" key="2">
    <source>
        <dbReference type="Proteomes" id="UP001595528"/>
    </source>
</evidence>
<protein>
    <submittedName>
        <fullName evidence="1">PAS domain-containing protein</fullName>
    </submittedName>
</protein>
<dbReference type="Pfam" id="PF07310">
    <property type="entry name" value="PAS_5"/>
    <property type="match status" value="1"/>
</dbReference>
<dbReference type="Proteomes" id="UP001595528">
    <property type="component" value="Unassembled WGS sequence"/>
</dbReference>
<comment type="caution">
    <text evidence="1">The sequence shown here is derived from an EMBL/GenBank/DDBJ whole genome shotgun (WGS) entry which is preliminary data.</text>
</comment>